<dbReference type="eggNOG" id="COG0749">
    <property type="taxonomic scope" value="Bacteria"/>
</dbReference>
<dbReference type="Proteomes" id="UP000011131">
    <property type="component" value="Chromosome"/>
</dbReference>
<dbReference type="RefSeq" id="WP_015347554.1">
    <property type="nucleotide sequence ID" value="NC_020126.1"/>
</dbReference>
<gene>
    <name evidence="3" type="ordered locus">MYSTI_01963</name>
</gene>
<dbReference type="AlphaFoldDB" id="L7U6T8"/>
<dbReference type="InterPro" id="IPR043502">
    <property type="entry name" value="DNA/RNA_pol_sf"/>
</dbReference>
<evidence type="ECO:0000313" key="4">
    <source>
        <dbReference type="Proteomes" id="UP000011131"/>
    </source>
</evidence>
<dbReference type="KEGG" id="msd:MYSTI_01963"/>
<evidence type="ECO:0000256" key="1">
    <source>
        <dbReference type="ARBA" id="ARBA00020311"/>
    </source>
</evidence>
<dbReference type="Pfam" id="PF01612">
    <property type="entry name" value="DNA_pol_A_exo1"/>
    <property type="match status" value="1"/>
</dbReference>
<dbReference type="PATRIC" id="fig|1278073.3.peg.2000"/>
<evidence type="ECO:0000259" key="2">
    <source>
        <dbReference type="SMART" id="SM00482"/>
    </source>
</evidence>
<proteinExistence type="predicted"/>
<evidence type="ECO:0000313" key="3">
    <source>
        <dbReference type="EMBL" id="AGC43292.1"/>
    </source>
</evidence>
<dbReference type="InterPro" id="IPR001098">
    <property type="entry name" value="DNA-dir_DNA_pol_A_palm_dom"/>
</dbReference>
<dbReference type="GO" id="GO:0003887">
    <property type="term" value="F:DNA-directed DNA polymerase activity"/>
    <property type="evidence" value="ECO:0007669"/>
    <property type="project" value="InterPro"/>
</dbReference>
<dbReference type="InterPro" id="IPR012337">
    <property type="entry name" value="RNaseH-like_sf"/>
</dbReference>
<reference evidence="3 4" key="1">
    <citation type="journal article" date="2013" name="Genome Announc.">
        <title>Complete genome sequence of Myxococcus stipitatus strain DSM 14675, a fruiting myxobacterium.</title>
        <authorList>
            <person name="Huntley S."/>
            <person name="Kneip S."/>
            <person name="Treuner-Lange A."/>
            <person name="Sogaard-Andersen L."/>
        </authorList>
    </citation>
    <scope>NUCLEOTIDE SEQUENCE [LARGE SCALE GENOMIC DNA]</scope>
    <source>
        <strain evidence="4">DSM 14675 / JCM 12634 / Mx s8</strain>
    </source>
</reference>
<dbReference type="SUPFAM" id="SSF56672">
    <property type="entry name" value="DNA/RNA polymerases"/>
    <property type="match status" value="1"/>
</dbReference>
<dbReference type="SMART" id="SM00482">
    <property type="entry name" value="POLAc"/>
    <property type="match status" value="1"/>
</dbReference>
<dbReference type="STRING" id="1278073.MYSTI_01963"/>
<dbReference type="GO" id="GO:0008408">
    <property type="term" value="F:3'-5' exonuclease activity"/>
    <property type="evidence" value="ECO:0007669"/>
    <property type="project" value="InterPro"/>
</dbReference>
<name>L7U6T8_MYXSD</name>
<keyword evidence="4" id="KW-1185">Reference proteome</keyword>
<feature type="domain" description="DNA-directed DNA polymerase family A palm" evidence="2">
    <location>
        <begin position="365"/>
        <end position="672"/>
    </location>
</feature>
<dbReference type="GO" id="GO:0006260">
    <property type="term" value="P:DNA replication"/>
    <property type="evidence" value="ECO:0007669"/>
    <property type="project" value="InterPro"/>
</dbReference>
<protein>
    <recommendedName>
        <fullName evidence="1">DNA polymerase I</fullName>
    </recommendedName>
</protein>
<dbReference type="HOGENOM" id="CLU_388739_0_0_7"/>
<dbReference type="GO" id="GO:0003677">
    <property type="term" value="F:DNA binding"/>
    <property type="evidence" value="ECO:0007669"/>
    <property type="project" value="InterPro"/>
</dbReference>
<sequence length="710" mass="78537">MSSILAALGPMPKTLITIDFESFWSSHFQMKKMTTESYVRDPRFEVIGVAVKVSTRPSVWMEEADFRAWARGVDWSTVAVLHHHAHFDAFVLSERFDIRPAFLCCTLSMANALQGPGQGGKLAVLAERYGVGVKGKELDETQGKHRRDFTPEEWLRFGVYANNDNDLARALFDLMVRRLPREELWLIDTTVRMFTEPVFRADQAVLAAAAEGERAQKRKLLLGVASSAGVKLPSGATDEEVAEAAGVVLRSDPQFANVLRSFGVEPATKPSKKKGGVGYAFAKTDPAMQALLEHPDENVRALAETRQEVKSNIIETRSERIAAIGRRGAVPFYLKYCGAHTHRWSGGDKMNPQNFNRGTDENPGQLRAAILSPPGYVLVVADSSQIEARKTGWVGGETAVLDTFRRLDALGYNEKGEPVGDFYSERGSVYFGRAITKKTHPVERQTSKAMELGLGFGMGWFAFSGSLLKGFLGAPPVQFGVKEVELFGVNVARFASEPLWWNGPTGAAEVARLRESGARLPKASEDQAGAFLLHCAVTHHLVRLYRTSNARIAAYWETCKKLIEVMAQEGPPDAVRVRLGPIEVMHQAIRKPNGMVLHYPKLHRRGDGYVYWGSKSNRMQWVKVYGGLLTENIVQSLARDVVAEQALWVRAAGWHVATTTHDEIVCVVPEDQGERCLADMRRIMRTPPAWCADLPLNATGAIAKSYGDAK</sequence>
<dbReference type="InterPro" id="IPR002562">
    <property type="entry name" value="3'-5'_exonuclease_dom"/>
</dbReference>
<dbReference type="SUPFAM" id="SSF53098">
    <property type="entry name" value="Ribonuclease H-like"/>
    <property type="match status" value="1"/>
</dbReference>
<organism evidence="3 4">
    <name type="scientific">Myxococcus stipitatus (strain DSM 14675 / JCM 12634 / Mx s8)</name>
    <dbReference type="NCBI Taxonomy" id="1278073"/>
    <lineage>
        <taxon>Bacteria</taxon>
        <taxon>Pseudomonadati</taxon>
        <taxon>Myxococcota</taxon>
        <taxon>Myxococcia</taxon>
        <taxon>Myxococcales</taxon>
        <taxon>Cystobacterineae</taxon>
        <taxon>Myxococcaceae</taxon>
        <taxon>Myxococcus</taxon>
    </lineage>
</organism>
<accession>L7U6T8</accession>
<dbReference type="EMBL" id="CP004025">
    <property type="protein sequence ID" value="AGC43292.1"/>
    <property type="molecule type" value="Genomic_DNA"/>
</dbReference>